<comment type="caution">
    <text evidence="2">The sequence shown here is derived from an EMBL/GenBank/DDBJ whole genome shotgun (WGS) entry which is preliminary data.</text>
</comment>
<feature type="signal peptide" evidence="1">
    <location>
        <begin position="1"/>
        <end position="23"/>
    </location>
</feature>
<evidence type="ECO:0000256" key="1">
    <source>
        <dbReference type="SAM" id="SignalP"/>
    </source>
</evidence>
<dbReference type="PROSITE" id="PS51257">
    <property type="entry name" value="PROKAR_LIPOPROTEIN"/>
    <property type="match status" value="1"/>
</dbReference>
<dbReference type="RefSeq" id="WP_154239154.1">
    <property type="nucleotide sequence ID" value="NZ_AP031450.1"/>
</dbReference>
<sequence>MKKLIVFLTVFAVFSGCTFISKAPPAEYEIEELPNLIMNAYEEVYGVKVTVNNLIGASYLEENNKTKINYLYEISFDDSFYHFYNTHQLSPEKDMIKNVKEDKTELAYFKERILLTENNKAFISSVLNCDFKSLFWTGGEFFNAAIALTKKDRNSDDTYYERIAETILKKFETDYKYRSVVFVFVDDLSLIENSLYLEFYGMNINQVHTLIDTTIPYTQLTYDAKK</sequence>
<dbReference type="EMBL" id="WKPI01000021">
    <property type="protein sequence ID" value="MSC33766.1"/>
    <property type="molecule type" value="Genomic_DNA"/>
</dbReference>
<organism evidence="2 4">
    <name type="scientific">Holdemania massiliensis</name>
    <dbReference type="NCBI Taxonomy" id="1468449"/>
    <lineage>
        <taxon>Bacteria</taxon>
        <taxon>Bacillati</taxon>
        <taxon>Bacillota</taxon>
        <taxon>Erysipelotrichia</taxon>
        <taxon>Erysipelotrichales</taxon>
        <taxon>Erysipelotrichaceae</taxon>
        <taxon>Holdemania</taxon>
    </lineage>
</organism>
<dbReference type="Proteomes" id="UP000433575">
    <property type="component" value="Unassembled WGS sequence"/>
</dbReference>
<evidence type="ECO:0000313" key="2">
    <source>
        <dbReference type="EMBL" id="MSA90036.1"/>
    </source>
</evidence>
<feature type="chain" id="PRO_5026667413" evidence="1">
    <location>
        <begin position="24"/>
        <end position="226"/>
    </location>
</feature>
<reference evidence="4 5" key="1">
    <citation type="journal article" date="2019" name="Nat. Med.">
        <title>A library of human gut bacterial isolates paired with longitudinal multiomics data enables mechanistic microbiome research.</title>
        <authorList>
            <person name="Poyet M."/>
            <person name="Groussin M."/>
            <person name="Gibbons S.M."/>
            <person name="Avila-Pacheco J."/>
            <person name="Jiang X."/>
            <person name="Kearney S.M."/>
            <person name="Perrotta A.R."/>
            <person name="Berdy B."/>
            <person name="Zhao S."/>
            <person name="Lieberman T.D."/>
            <person name="Swanson P.K."/>
            <person name="Smith M."/>
            <person name="Roesemann S."/>
            <person name="Alexander J.E."/>
            <person name="Rich S.A."/>
            <person name="Livny J."/>
            <person name="Vlamakis H."/>
            <person name="Clish C."/>
            <person name="Bullock K."/>
            <person name="Deik A."/>
            <person name="Scott J."/>
            <person name="Pierce K.A."/>
            <person name="Xavier R.J."/>
            <person name="Alm E.J."/>
        </authorList>
    </citation>
    <scope>NUCLEOTIDE SEQUENCE [LARGE SCALE GENOMIC DNA]</scope>
    <source>
        <strain evidence="2 4">BIOML-A4</strain>
        <strain evidence="3 5">BIOML-A5</strain>
    </source>
</reference>
<keyword evidence="1" id="KW-0732">Signal</keyword>
<dbReference type="Proteomes" id="UP000480929">
    <property type="component" value="Unassembled WGS sequence"/>
</dbReference>
<keyword evidence="5" id="KW-1185">Reference proteome</keyword>
<protein>
    <submittedName>
        <fullName evidence="2">Uncharacterized protein</fullName>
    </submittedName>
</protein>
<evidence type="ECO:0000313" key="4">
    <source>
        <dbReference type="Proteomes" id="UP000433575"/>
    </source>
</evidence>
<name>A0A6N7S9S9_9FIRM</name>
<evidence type="ECO:0000313" key="5">
    <source>
        <dbReference type="Proteomes" id="UP000480929"/>
    </source>
</evidence>
<gene>
    <name evidence="3" type="ORF">GKD88_11610</name>
    <name evidence="2" type="ORF">GKE08_11935</name>
</gene>
<evidence type="ECO:0000313" key="3">
    <source>
        <dbReference type="EMBL" id="MSC33766.1"/>
    </source>
</evidence>
<proteinExistence type="predicted"/>
<dbReference type="AlphaFoldDB" id="A0A6N7S9S9"/>
<dbReference type="EMBL" id="WKPJ01000019">
    <property type="protein sequence ID" value="MSA90036.1"/>
    <property type="molecule type" value="Genomic_DNA"/>
</dbReference>
<accession>A0A6N7S9S9</accession>
<dbReference type="OrthoDB" id="9898126at2"/>